<dbReference type="InterPro" id="IPR001789">
    <property type="entry name" value="Sig_transdc_resp-reg_receiver"/>
</dbReference>
<evidence type="ECO:0000256" key="5">
    <source>
        <dbReference type="ARBA" id="ARBA00022553"/>
    </source>
</evidence>
<keyword evidence="6" id="KW-0592">Phosphate transport</keyword>
<reference evidence="17 18" key="1">
    <citation type="submission" date="2016-12" db="EMBL/GenBank/DDBJ databases">
        <title>Thioflexothrix psekupsii D3 genome sequencing and assembly.</title>
        <authorList>
            <person name="Fomenkov A."/>
            <person name="Vincze T."/>
            <person name="Grabovich M."/>
            <person name="Anton B.P."/>
            <person name="Dubinina G."/>
            <person name="Orlova M."/>
            <person name="Belousova E."/>
            <person name="Roberts R.J."/>
        </authorList>
    </citation>
    <scope>NUCLEOTIDE SEQUENCE [LARGE SCALE GENOMIC DNA]</scope>
    <source>
        <strain evidence="17">D3</strain>
    </source>
</reference>
<keyword evidence="9 14" id="KW-0238">DNA-binding</keyword>
<dbReference type="InterPro" id="IPR039420">
    <property type="entry name" value="WalR-like"/>
</dbReference>
<dbReference type="GO" id="GO:0000156">
    <property type="term" value="F:phosphorelay response regulator activity"/>
    <property type="evidence" value="ECO:0007669"/>
    <property type="project" value="InterPro"/>
</dbReference>
<dbReference type="InterPro" id="IPR016032">
    <property type="entry name" value="Sig_transdc_resp-reg_C-effctor"/>
</dbReference>
<evidence type="ECO:0000259" key="16">
    <source>
        <dbReference type="PROSITE" id="PS51755"/>
    </source>
</evidence>
<dbReference type="FunFam" id="1.10.10.10:FF:000011">
    <property type="entry name" value="Phosphate regulon transcriptional regulator PhoB"/>
    <property type="match status" value="1"/>
</dbReference>
<sequence>MTEHHILVVEDEAAIREMLHLSLKKAGYVVSEAADVRQAKALIYNQAPTLILLDWMLPHVSGIEFARQLKKEPQTQQIPIIMLTAKGDESDKVRGLEVGADDYITKPFSPRELIARIKAVLRRSSSVQQENQQLSIKELQLDPAEHRVLIKGEEVQIGPTEFRLLHFFMKNPERVYSRSQVLDQVWGGNVYIEERTVDVHIRRLRKILAEYQYEHLVQTVRGVGYRFSIRE</sequence>
<dbReference type="FunFam" id="3.40.50.2300:FF:000001">
    <property type="entry name" value="DNA-binding response regulator PhoB"/>
    <property type="match status" value="1"/>
</dbReference>
<feature type="modified residue" description="4-aspartylphosphate" evidence="13">
    <location>
        <position position="54"/>
    </location>
</feature>
<evidence type="ECO:0000256" key="9">
    <source>
        <dbReference type="ARBA" id="ARBA00023125"/>
    </source>
</evidence>
<dbReference type="GO" id="GO:0000976">
    <property type="term" value="F:transcription cis-regulatory region binding"/>
    <property type="evidence" value="ECO:0007669"/>
    <property type="project" value="TreeGrafter"/>
</dbReference>
<proteinExistence type="predicted"/>
<evidence type="ECO:0000256" key="14">
    <source>
        <dbReference type="PROSITE-ProRule" id="PRU01091"/>
    </source>
</evidence>
<keyword evidence="8" id="KW-0805">Transcription regulation</keyword>
<keyword evidence="7" id="KW-0902">Two-component regulatory system</keyword>
<dbReference type="SUPFAM" id="SSF52172">
    <property type="entry name" value="CheY-like"/>
    <property type="match status" value="1"/>
</dbReference>
<evidence type="ECO:0000259" key="15">
    <source>
        <dbReference type="PROSITE" id="PS50110"/>
    </source>
</evidence>
<evidence type="ECO:0000256" key="10">
    <source>
        <dbReference type="ARBA" id="ARBA00023159"/>
    </source>
</evidence>
<evidence type="ECO:0000313" key="17">
    <source>
        <dbReference type="EMBL" id="OUD11642.1"/>
    </source>
</evidence>
<organism evidence="17 18">
    <name type="scientific">Thioflexithrix psekupsensis</name>
    <dbReference type="NCBI Taxonomy" id="1570016"/>
    <lineage>
        <taxon>Bacteria</taxon>
        <taxon>Pseudomonadati</taxon>
        <taxon>Pseudomonadota</taxon>
        <taxon>Gammaproteobacteria</taxon>
        <taxon>Thiotrichales</taxon>
        <taxon>Thioflexithrix</taxon>
    </lineage>
</organism>
<dbReference type="InterPro" id="IPR011006">
    <property type="entry name" value="CheY-like_superfamily"/>
</dbReference>
<evidence type="ECO:0000256" key="12">
    <source>
        <dbReference type="ARBA" id="ARBA00024735"/>
    </source>
</evidence>
<gene>
    <name evidence="17" type="ORF">TPSD3_16425</name>
</gene>
<evidence type="ECO:0000256" key="13">
    <source>
        <dbReference type="PROSITE-ProRule" id="PRU00169"/>
    </source>
</evidence>
<dbReference type="NCBIfam" id="TIGR02154">
    <property type="entry name" value="PhoB"/>
    <property type="match status" value="1"/>
</dbReference>
<dbReference type="EMBL" id="MSLT01000024">
    <property type="protein sequence ID" value="OUD11642.1"/>
    <property type="molecule type" value="Genomic_DNA"/>
</dbReference>
<dbReference type="InterPro" id="IPR011879">
    <property type="entry name" value="Sig_transdc_resp-reg_PhoB"/>
</dbReference>
<comment type="caution">
    <text evidence="17">The sequence shown here is derived from an EMBL/GenBank/DDBJ whole genome shotgun (WGS) entry which is preliminary data.</text>
</comment>
<keyword evidence="18" id="KW-1185">Reference proteome</keyword>
<dbReference type="Gene3D" id="6.10.250.690">
    <property type="match status" value="1"/>
</dbReference>
<keyword evidence="10" id="KW-0010">Activator</keyword>
<evidence type="ECO:0000256" key="4">
    <source>
        <dbReference type="ARBA" id="ARBA00022490"/>
    </source>
</evidence>
<dbReference type="Gene3D" id="1.10.10.10">
    <property type="entry name" value="Winged helix-like DNA-binding domain superfamily/Winged helix DNA-binding domain"/>
    <property type="match status" value="1"/>
</dbReference>
<dbReference type="PROSITE" id="PS50110">
    <property type="entry name" value="RESPONSE_REGULATORY"/>
    <property type="match status" value="1"/>
</dbReference>
<dbReference type="InterPro" id="IPR036388">
    <property type="entry name" value="WH-like_DNA-bd_sf"/>
</dbReference>
<keyword evidence="5 13" id="KW-0597">Phosphoprotein</keyword>
<evidence type="ECO:0000256" key="8">
    <source>
        <dbReference type="ARBA" id="ARBA00023015"/>
    </source>
</evidence>
<dbReference type="CDD" id="cd00383">
    <property type="entry name" value="trans_reg_C"/>
    <property type="match status" value="1"/>
</dbReference>
<dbReference type="Gene3D" id="3.40.50.2300">
    <property type="match status" value="1"/>
</dbReference>
<feature type="domain" description="Response regulatory" evidence="15">
    <location>
        <begin position="5"/>
        <end position="121"/>
    </location>
</feature>
<name>A0A251X399_9GAMM</name>
<dbReference type="SUPFAM" id="SSF46894">
    <property type="entry name" value="C-terminal effector domain of the bipartite response regulators"/>
    <property type="match status" value="1"/>
</dbReference>
<dbReference type="Pfam" id="PF00486">
    <property type="entry name" value="Trans_reg_C"/>
    <property type="match status" value="1"/>
</dbReference>
<evidence type="ECO:0000313" key="18">
    <source>
        <dbReference type="Proteomes" id="UP000194798"/>
    </source>
</evidence>
<dbReference type="GO" id="GO:0032993">
    <property type="term" value="C:protein-DNA complex"/>
    <property type="evidence" value="ECO:0007669"/>
    <property type="project" value="TreeGrafter"/>
</dbReference>
<keyword evidence="4" id="KW-0963">Cytoplasm</keyword>
<dbReference type="CDD" id="cd17618">
    <property type="entry name" value="REC_OmpR_PhoB"/>
    <property type="match status" value="1"/>
</dbReference>
<evidence type="ECO:0000256" key="1">
    <source>
        <dbReference type="ARBA" id="ARBA00004496"/>
    </source>
</evidence>
<keyword evidence="11" id="KW-0804">Transcription</keyword>
<dbReference type="GO" id="GO:0006817">
    <property type="term" value="P:phosphate ion transport"/>
    <property type="evidence" value="ECO:0007669"/>
    <property type="project" value="UniProtKB-KW"/>
</dbReference>
<comment type="subcellular location">
    <subcellularLocation>
        <location evidence="1">Cytoplasm</location>
    </subcellularLocation>
</comment>
<keyword evidence="3" id="KW-0813">Transport</keyword>
<dbReference type="GO" id="GO:0005829">
    <property type="term" value="C:cytosol"/>
    <property type="evidence" value="ECO:0007669"/>
    <property type="project" value="TreeGrafter"/>
</dbReference>
<feature type="DNA-binding region" description="OmpR/PhoB-type" evidence="14">
    <location>
        <begin position="131"/>
        <end position="229"/>
    </location>
</feature>
<dbReference type="AlphaFoldDB" id="A0A251X399"/>
<evidence type="ECO:0000256" key="2">
    <source>
        <dbReference type="ARBA" id="ARBA00013332"/>
    </source>
</evidence>
<dbReference type="SMART" id="SM00448">
    <property type="entry name" value="REC"/>
    <property type="match status" value="1"/>
</dbReference>
<dbReference type="PANTHER" id="PTHR48111:SF40">
    <property type="entry name" value="PHOSPHATE REGULON TRANSCRIPTIONAL REGULATORY PROTEIN PHOB"/>
    <property type="match status" value="1"/>
</dbReference>
<dbReference type="Pfam" id="PF00072">
    <property type="entry name" value="Response_reg"/>
    <property type="match status" value="1"/>
</dbReference>
<dbReference type="GO" id="GO:0006355">
    <property type="term" value="P:regulation of DNA-templated transcription"/>
    <property type="evidence" value="ECO:0007669"/>
    <property type="project" value="InterPro"/>
</dbReference>
<evidence type="ECO:0000256" key="11">
    <source>
        <dbReference type="ARBA" id="ARBA00023163"/>
    </source>
</evidence>
<evidence type="ECO:0000256" key="7">
    <source>
        <dbReference type="ARBA" id="ARBA00023012"/>
    </source>
</evidence>
<evidence type="ECO:0000256" key="3">
    <source>
        <dbReference type="ARBA" id="ARBA00022448"/>
    </source>
</evidence>
<dbReference type="InterPro" id="IPR001867">
    <property type="entry name" value="OmpR/PhoB-type_DNA-bd"/>
</dbReference>
<dbReference type="RefSeq" id="WP_086489657.1">
    <property type="nucleotide sequence ID" value="NZ_MSLT01000024.1"/>
</dbReference>
<accession>A0A251X399</accession>
<dbReference type="Proteomes" id="UP000194798">
    <property type="component" value="Unassembled WGS sequence"/>
</dbReference>
<dbReference type="OrthoDB" id="9802426at2"/>
<comment type="function">
    <text evidence="12">This protein is a positive regulator for the phosphate regulon. Transcription of this operon is positively regulated by PhoB and PhoR when phosphate is limited.</text>
</comment>
<dbReference type="SMART" id="SM00862">
    <property type="entry name" value="Trans_reg_C"/>
    <property type="match status" value="1"/>
</dbReference>
<evidence type="ECO:0000256" key="6">
    <source>
        <dbReference type="ARBA" id="ARBA00022592"/>
    </source>
</evidence>
<feature type="domain" description="OmpR/PhoB-type" evidence="16">
    <location>
        <begin position="131"/>
        <end position="229"/>
    </location>
</feature>
<dbReference type="PANTHER" id="PTHR48111">
    <property type="entry name" value="REGULATOR OF RPOS"/>
    <property type="match status" value="1"/>
</dbReference>
<dbReference type="PROSITE" id="PS51755">
    <property type="entry name" value="OMPR_PHOB"/>
    <property type="match status" value="1"/>
</dbReference>
<protein>
    <recommendedName>
        <fullName evidence="2">Phosphate regulon transcriptional regulatory protein PhoB</fullName>
    </recommendedName>
</protein>